<organism evidence="6 7">
    <name type="scientific">Caldimonas caldifontis</name>
    <dbReference type="NCBI Taxonomy" id="1452508"/>
    <lineage>
        <taxon>Bacteria</taxon>
        <taxon>Pseudomonadati</taxon>
        <taxon>Pseudomonadota</taxon>
        <taxon>Betaproteobacteria</taxon>
        <taxon>Burkholderiales</taxon>
        <taxon>Sphaerotilaceae</taxon>
        <taxon>Caldimonas</taxon>
    </lineage>
</organism>
<keyword evidence="4" id="KW-0275">Fatty acid biosynthesis</keyword>
<dbReference type="PROSITE" id="PS50968">
    <property type="entry name" value="BIOTINYL_LIPOYL"/>
    <property type="match status" value="1"/>
</dbReference>
<evidence type="ECO:0000313" key="7">
    <source>
        <dbReference type="Proteomes" id="UP000238605"/>
    </source>
</evidence>
<dbReference type="EMBL" id="PSNX01000001">
    <property type="protein sequence ID" value="PPE67938.1"/>
    <property type="molecule type" value="Genomic_DNA"/>
</dbReference>
<dbReference type="PANTHER" id="PTHR45266:SF3">
    <property type="entry name" value="OXALOACETATE DECARBOXYLASE ALPHA CHAIN"/>
    <property type="match status" value="1"/>
</dbReference>
<dbReference type="InterPro" id="IPR000089">
    <property type="entry name" value="Biotin_lipoyl"/>
</dbReference>
<keyword evidence="4" id="KW-0443">Lipid metabolism</keyword>
<dbReference type="Pfam" id="PF00364">
    <property type="entry name" value="Biotin_lipoyl"/>
    <property type="match status" value="1"/>
</dbReference>
<dbReference type="Proteomes" id="UP000238605">
    <property type="component" value="Unassembled WGS sequence"/>
</dbReference>
<keyword evidence="7" id="KW-1185">Reference proteome</keyword>
<evidence type="ECO:0000313" key="6">
    <source>
        <dbReference type="EMBL" id="PPE67938.1"/>
    </source>
</evidence>
<dbReference type="PANTHER" id="PTHR45266">
    <property type="entry name" value="OXALOACETATE DECARBOXYLASE ALPHA CHAIN"/>
    <property type="match status" value="1"/>
</dbReference>
<dbReference type="InterPro" id="IPR011053">
    <property type="entry name" value="Single_hybrid_motif"/>
</dbReference>
<reference evidence="6 7" key="1">
    <citation type="submission" date="2018-02" db="EMBL/GenBank/DDBJ databases">
        <title>Reclassifiation of [Polyangium] brachysporum DSM 7029 as Guopingzhaonella breviflexa gen. nov., sp. nov., a member of the family Comamonadaceae.</title>
        <authorList>
            <person name="Tang B."/>
        </authorList>
    </citation>
    <scope>NUCLEOTIDE SEQUENCE [LARGE SCALE GENOMIC DNA]</scope>
    <source>
        <strain evidence="6 7">BCRC 80649</strain>
    </source>
</reference>
<accession>A0A2S5SZ87</accession>
<dbReference type="PRINTS" id="PR01071">
    <property type="entry name" value="ACOABIOTINCC"/>
</dbReference>
<proteinExistence type="predicted"/>
<dbReference type="InterPro" id="IPR050709">
    <property type="entry name" value="Biotin_Carboxyl_Carrier/Decarb"/>
</dbReference>
<sequence length="157" mass="16196">MDLRKLKTLIDLVSESNISELEITEADGKVRIVKSDGHGAALTAMAPVMAAPVAAAPAVVPATPAPAAAPVAPAAPAEPAGHAVKSPMVGTFYRSSSPGAKPFVEVGQQVKEGDPICIIEAMKIMNEIEADKSGTVTRILCENGQAVEYGQPLLIIE</sequence>
<protein>
    <recommendedName>
        <fullName evidence="2 4">Biotin carboxyl carrier protein of acetyl-CoA carboxylase</fullName>
    </recommendedName>
</protein>
<dbReference type="AlphaFoldDB" id="A0A2S5SZ87"/>
<evidence type="ECO:0000256" key="3">
    <source>
        <dbReference type="ARBA" id="ARBA00023267"/>
    </source>
</evidence>
<dbReference type="GO" id="GO:0009317">
    <property type="term" value="C:acetyl-CoA carboxylase complex"/>
    <property type="evidence" value="ECO:0007669"/>
    <property type="project" value="InterPro"/>
</dbReference>
<gene>
    <name evidence="6" type="ORF">C1704_00180</name>
</gene>
<dbReference type="NCBIfam" id="TIGR00531">
    <property type="entry name" value="BCCP"/>
    <property type="match status" value="1"/>
</dbReference>
<dbReference type="OrthoDB" id="9811735at2"/>
<keyword evidence="4" id="KW-0276">Fatty acid metabolism</keyword>
<evidence type="ECO:0000256" key="1">
    <source>
        <dbReference type="ARBA" id="ARBA00003761"/>
    </source>
</evidence>
<keyword evidence="4" id="KW-0444">Lipid biosynthesis</keyword>
<dbReference type="Gene3D" id="2.40.50.100">
    <property type="match status" value="1"/>
</dbReference>
<evidence type="ECO:0000256" key="4">
    <source>
        <dbReference type="RuleBase" id="RU364072"/>
    </source>
</evidence>
<dbReference type="SUPFAM" id="SSF51230">
    <property type="entry name" value="Single hybrid motif"/>
    <property type="match status" value="1"/>
</dbReference>
<dbReference type="InterPro" id="IPR001249">
    <property type="entry name" value="AcCoA_biotinCC"/>
</dbReference>
<dbReference type="FunFam" id="2.40.50.100:FF:000003">
    <property type="entry name" value="Acetyl-CoA carboxylase biotin carboxyl carrier protein"/>
    <property type="match status" value="1"/>
</dbReference>
<comment type="function">
    <text evidence="1 4">This protein is a component of the acetyl coenzyme A carboxylase complex; first, biotin carboxylase catalyzes the carboxylation of the carrier protein and then the transcarboxylase transfers the carboxyl group to form malonyl-CoA.</text>
</comment>
<feature type="domain" description="Lipoyl-binding" evidence="5">
    <location>
        <begin position="81"/>
        <end position="157"/>
    </location>
</feature>
<evidence type="ECO:0000259" key="5">
    <source>
        <dbReference type="PROSITE" id="PS50968"/>
    </source>
</evidence>
<dbReference type="RefSeq" id="WP_104299809.1">
    <property type="nucleotide sequence ID" value="NZ_PSNX01000001.1"/>
</dbReference>
<dbReference type="UniPathway" id="UPA00094"/>
<keyword evidence="3 4" id="KW-0092">Biotin</keyword>
<comment type="caution">
    <text evidence="6">The sequence shown here is derived from an EMBL/GenBank/DDBJ whole genome shotgun (WGS) entry which is preliminary data.</text>
</comment>
<dbReference type="CDD" id="cd06850">
    <property type="entry name" value="biotinyl_domain"/>
    <property type="match status" value="1"/>
</dbReference>
<comment type="pathway">
    <text evidence="4">Lipid metabolism; fatty acid biosynthesis.</text>
</comment>
<dbReference type="GO" id="GO:0003989">
    <property type="term" value="F:acetyl-CoA carboxylase activity"/>
    <property type="evidence" value="ECO:0007669"/>
    <property type="project" value="InterPro"/>
</dbReference>
<dbReference type="GO" id="GO:0006633">
    <property type="term" value="P:fatty acid biosynthetic process"/>
    <property type="evidence" value="ECO:0007669"/>
    <property type="project" value="UniProtKB-UniPathway"/>
</dbReference>
<name>A0A2S5SZ87_9BURK</name>
<evidence type="ECO:0000256" key="2">
    <source>
        <dbReference type="ARBA" id="ARBA00017562"/>
    </source>
</evidence>